<evidence type="ECO:0000313" key="1">
    <source>
        <dbReference type="EMBL" id="KAK7291380.1"/>
    </source>
</evidence>
<reference evidence="1 2" key="1">
    <citation type="submission" date="2024-01" db="EMBL/GenBank/DDBJ databases">
        <title>The genomes of 5 underutilized Papilionoideae crops provide insights into root nodulation and disease resistanc.</title>
        <authorList>
            <person name="Yuan L."/>
        </authorList>
    </citation>
    <scope>NUCLEOTIDE SEQUENCE [LARGE SCALE GENOMIC DNA]</scope>
    <source>
        <strain evidence="1">ZHUSHIDOU_FW_LH</strain>
        <tissue evidence="1">Leaf</tissue>
    </source>
</reference>
<keyword evidence="2" id="KW-1185">Reference proteome</keyword>
<name>A0AAN9PAC4_CROPI</name>
<dbReference type="AlphaFoldDB" id="A0AAN9PAC4"/>
<dbReference type="Proteomes" id="UP001372338">
    <property type="component" value="Unassembled WGS sequence"/>
</dbReference>
<sequence length="143" mass="15898">MHTAHKHCVIGNKGASRGIKLMAWDKPFGCGSMGRRWRVFRPHLGGDPKTINNSTEAGHAKTENHGQLSFMEKLRNSMIELATSQLGHSLSGEGEEINHIDLDLPKIFHDFLTPNYPPCSEMIYRAIEALEKKDSLGSSRGCI</sequence>
<evidence type="ECO:0000313" key="2">
    <source>
        <dbReference type="Proteomes" id="UP001372338"/>
    </source>
</evidence>
<proteinExistence type="predicted"/>
<accession>A0AAN9PAC4</accession>
<protein>
    <submittedName>
        <fullName evidence="1">Uncharacterized protein</fullName>
    </submittedName>
</protein>
<dbReference type="EMBL" id="JAYWIO010000001">
    <property type="protein sequence ID" value="KAK7291380.1"/>
    <property type="molecule type" value="Genomic_DNA"/>
</dbReference>
<gene>
    <name evidence="1" type="ORF">RIF29_06471</name>
</gene>
<organism evidence="1 2">
    <name type="scientific">Crotalaria pallida</name>
    <name type="common">Smooth rattlebox</name>
    <name type="synonym">Crotalaria striata</name>
    <dbReference type="NCBI Taxonomy" id="3830"/>
    <lineage>
        <taxon>Eukaryota</taxon>
        <taxon>Viridiplantae</taxon>
        <taxon>Streptophyta</taxon>
        <taxon>Embryophyta</taxon>
        <taxon>Tracheophyta</taxon>
        <taxon>Spermatophyta</taxon>
        <taxon>Magnoliopsida</taxon>
        <taxon>eudicotyledons</taxon>
        <taxon>Gunneridae</taxon>
        <taxon>Pentapetalae</taxon>
        <taxon>rosids</taxon>
        <taxon>fabids</taxon>
        <taxon>Fabales</taxon>
        <taxon>Fabaceae</taxon>
        <taxon>Papilionoideae</taxon>
        <taxon>50 kb inversion clade</taxon>
        <taxon>genistoids sensu lato</taxon>
        <taxon>core genistoids</taxon>
        <taxon>Crotalarieae</taxon>
        <taxon>Crotalaria</taxon>
    </lineage>
</organism>
<comment type="caution">
    <text evidence="1">The sequence shown here is derived from an EMBL/GenBank/DDBJ whole genome shotgun (WGS) entry which is preliminary data.</text>
</comment>